<keyword evidence="3 6" id="KW-0812">Transmembrane</keyword>
<evidence type="ECO:0000256" key="6">
    <source>
        <dbReference type="SAM" id="Phobius"/>
    </source>
</evidence>
<dbReference type="InterPro" id="IPR051311">
    <property type="entry name" value="DedA_domain"/>
</dbReference>
<sequence length="207" mass="22324">MFDWITGLVEQGGYLGIALLMLAENLFPPIPSELIMPLAGFSAARGRLGIVPIILSGTAGSVLGALAWYCLGRWLGPDRLRRFAARHGRWLTLSPAEVDRAREAFARWGAPAVFAGRLVPAVRTLISVPAGIAAMGLGRFLAWTTLGTALWTAFLAGMGYLLEDRYDAVARWVNPISNVVVGALALLYLYRVVTFPGDRPLDTEGKG</sequence>
<evidence type="ECO:0000259" key="7">
    <source>
        <dbReference type="Pfam" id="PF09335"/>
    </source>
</evidence>
<dbReference type="Pfam" id="PF09335">
    <property type="entry name" value="VTT_dom"/>
    <property type="match status" value="1"/>
</dbReference>
<keyword evidence="4 6" id="KW-1133">Transmembrane helix</keyword>
<accession>A0A9X1IGT0</accession>
<evidence type="ECO:0000256" key="2">
    <source>
        <dbReference type="ARBA" id="ARBA00022475"/>
    </source>
</evidence>
<feature type="transmembrane region" description="Helical" evidence="6">
    <location>
        <begin position="172"/>
        <end position="190"/>
    </location>
</feature>
<dbReference type="EMBL" id="JAJAQI010000046">
    <property type="protein sequence ID" value="MCB4824556.1"/>
    <property type="molecule type" value="Genomic_DNA"/>
</dbReference>
<evidence type="ECO:0000256" key="5">
    <source>
        <dbReference type="ARBA" id="ARBA00023136"/>
    </source>
</evidence>
<dbReference type="PANTHER" id="PTHR42709:SF6">
    <property type="entry name" value="UNDECAPRENYL PHOSPHATE TRANSPORTER A"/>
    <property type="match status" value="1"/>
</dbReference>
<comment type="caution">
    <text evidence="8">The sequence shown here is derived from an EMBL/GenBank/DDBJ whole genome shotgun (WGS) entry which is preliminary data.</text>
</comment>
<keyword evidence="2" id="KW-1003">Cell membrane</keyword>
<evidence type="ECO:0000256" key="1">
    <source>
        <dbReference type="ARBA" id="ARBA00004651"/>
    </source>
</evidence>
<gene>
    <name evidence="8" type="ORF">LHA35_22770</name>
</gene>
<dbReference type="RefSeq" id="WP_226612446.1">
    <property type="nucleotide sequence ID" value="NZ_JAJAQI010000046.1"/>
</dbReference>
<dbReference type="PANTHER" id="PTHR42709">
    <property type="entry name" value="ALKALINE PHOSPHATASE LIKE PROTEIN"/>
    <property type="match status" value="1"/>
</dbReference>
<evidence type="ECO:0000256" key="3">
    <source>
        <dbReference type="ARBA" id="ARBA00022692"/>
    </source>
</evidence>
<evidence type="ECO:0000256" key="4">
    <source>
        <dbReference type="ARBA" id="ARBA00022989"/>
    </source>
</evidence>
<reference evidence="8" key="1">
    <citation type="submission" date="2021-10" db="EMBL/GenBank/DDBJ databases">
        <title>Roseicella aerolatum sp. nov., isolated from aerosols of e-waste dismantling site.</title>
        <authorList>
            <person name="Qin T."/>
        </authorList>
    </citation>
    <scope>NUCLEOTIDE SEQUENCE</scope>
    <source>
        <strain evidence="8">GB24</strain>
    </source>
</reference>
<proteinExistence type="predicted"/>
<feature type="transmembrane region" description="Helical" evidence="6">
    <location>
        <begin position="50"/>
        <end position="71"/>
    </location>
</feature>
<evidence type="ECO:0000313" key="9">
    <source>
        <dbReference type="Proteomes" id="UP001139311"/>
    </source>
</evidence>
<feature type="transmembrane region" description="Helical" evidence="6">
    <location>
        <begin position="12"/>
        <end position="30"/>
    </location>
</feature>
<feature type="domain" description="VTT" evidence="7">
    <location>
        <begin position="30"/>
        <end position="160"/>
    </location>
</feature>
<dbReference type="AlphaFoldDB" id="A0A9X1IGT0"/>
<name>A0A9X1IGT0_9PROT</name>
<keyword evidence="9" id="KW-1185">Reference proteome</keyword>
<keyword evidence="5 6" id="KW-0472">Membrane</keyword>
<dbReference type="InterPro" id="IPR032816">
    <property type="entry name" value="VTT_dom"/>
</dbReference>
<feature type="transmembrane region" description="Helical" evidence="6">
    <location>
        <begin position="140"/>
        <end position="160"/>
    </location>
</feature>
<protein>
    <submittedName>
        <fullName evidence="8">DedA family protein</fullName>
    </submittedName>
</protein>
<organism evidence="8 9">
    <name type="scientific">Roseicella aerolata</name>
    <dbReference type="NCBI Taxonomy" id="2883479"/>
    <lineage>
        <taxon>Bacteria</taxon>
        <taxon>Pseudomonadati</taxon>
        <taxon>Pseudomonadota</taxon>
        <taxon>Alphaproteobacteria</taxon>
        <taxon>Acetobacterales</taxon>
        <taxon>Roseomonadaceae</taxon>
        <taxon>Roseicella</taxon>
    </lineage>
</organism>
<dbReference type="GO" id="GO:0005886">
    <property type="term" value="C:plasma membrane"/>
    <property type="evidence" value="ECO:0007669"/>
    <property type="project" value="UniProtKB-SubCell"/>
</dbReference>
<comment type="subcellular location">
    <subcellularLocation>
        <location evidence="1">Cell membrane</location>
        <topology evidence="1">Multi-pass membrane protein</topology>
    </subcellularLocation>
</comment>
<evidence type="ECO:0000313" key="8">
    <source>
        <dbReference type="EMBL" id="MCB4824556.1"/>
    </source>
</evidence>
<dbReference type="Proteomes" id="UP001139311">
    <property type="component" value="Unassembled WGS sequence"/>
</dbReference>